<dbReference type="Proteomes" id="UP001432322">
    <property type="component" value="Unassembled WGS sequence"/>
</dbReference>
<proteinExistence type="predicted"/>
<feature type="non-terminal residue" evidence="5">
    <location>
        <position position="100"/>
    </location>
</feature>
<dbReference type="InterPro" id="IPR036640">
    <property type="entry name" value="ABC1_TM_sf"/>
</dbReference>
<sequence length="100" mass="11155">PMYTLMMGLLYTALDSTKEDFWSPLVTVCIAALAIACYVWIMLTLAYFFSGKACESVISSVKERILLRVLHRNAEYFDTPETSNATIVNDINQQPGALIA</sequence>
<gene>
    <name evidence="5" type="ORF">PFISCL1PPCAC_14251</name>
</gene>
<evidence type="ECO:0008006" key="7">
    <source>
        <dbReference type="Google" id="ProtNLM"/>
    </source>
</evidence>
<dbReference type="GO" id="GO:0005524">
    <property type="term" value="F:ATP binding"/>
    <property type="evidence" value="ECO:0007669"/>
    <property type="project" value="InterPro"/>
</dbReference>
<accession>A0AAV5VTR8</accession>
<name>A0AAV5VTR8_9BILA</name>
<dbReference type="GO" id="GO:0016020">
    <property type="term" value="C:membrane"/>
    <property type="evidence" value="ECO:0007669"/>
    <property type="project" value="InterPro"/>
</dbReference>
<dbReference type="SUPFAM" id="SSF90123">
    <property type="entry name" value="ABC transporter transmembrane region"/>
    <property type="match status" value="1"/>
</dbReference>
<evidence type="ECO:0000313" key="6">
    <source>
        <dbReference type="Proteomes" id="UP001432322"/>
    </source>
</evidence>
<evidence type="ECO:0000256" key="3">
    <source>
        <dbReference type="ARBA" id="ARBA00023136"/>
    </source>
</evidence>
<keyword evidence="2 4" id="KW-1133">Transmembrane helix</keyword>
<evidence type="ECO:0000256" key="1">
    <source>
        <dbReference type="ARBA" id="ARBA00022692"/>
    </source>
</evidence>
<dbReference type="Gene3D" id="1.20.1560.10">
    <property type="entry name" value="ABC transporter type 1, transmembrane domain"/>
    <property type="match status" value="1"/>
</dbReference>
<keyword evidence="6" id="KW-1185">Reference proteome</keyword>
<comment type="caution">
    <text evidence="5">The sequence shown here is derived from an EMBL/GenBank/DDBJ whole genome shotgun (WGS) entry which is preliminary data.</text>
</comment>
<organism evidence="5 6">
    <name type="scientific">Pristionchus fissidentatus</name>
    <dbReference type="NCBI Taxonomy" id="1538716"/>
    <lineage>
        <taxon>Eukaryota</taxon>
        <taxon>Metazoa</taxon>
        <taxon>Ecdysozoa</taxon>
        <taxon>Nematoda</taxon>
        <taxon>Chromadorea</taxon>
        <taxon>Rhabditida</taxon>
        <taxon>Rhabditina</taxon>
        <taxon>Diplogasteromorpha</taxon>
        <taxon>Diplogasteroidea</taxon>
        <taxon>Neodiplogasteridae</taxon>
        <taxon>Pristionchus</taxon>
    </lineage>
</organism>
<keyword evidence="3 4" id="KW-0472">Membrane</keyword>
<evidence type="ECO:0000256" key="4">
    <source>
        <dbReference type="SAM" id="Phobius"/>
    </source>
</evidence>
<evidence type="ECO:0000313" key="5">
    <source>
        <dbReference type="EMBL" id="GMT22954.1"/>
    </source>
</evidence>
<feature type="non-terminal residue" evidence="5">
    <location>
        <position position="1"/>
    </location>
</feature>
<evidence type="ECO:0000256" key="2">
    <source>
        <dbReference type="ARBA" id="ARBA00022989"/>
    </source>
</evidence>
<reference evidence="5" key="1">
    <citation type="submission" date="2023-10" db="EMBL/GenBank/DDBJ databases">
        <title>Genome assembly of Pristionchus species.</title>
        <authorList>
            <person name="Yoshida K."/>
            <person name="Sommer R.J."/>
        </authorList>
    </citation>
    <scope>NUCLEOTIDE SEQUENCE</scope>
    <source>
        <strain evidence="5">RS5133</strain>
    </source>
</reference>
<dbReference type="AlphaFoldDB" id="A0AAV5VTR8"/>
<dbReference type="EMBL" id="BTSY01000004">
    <property type="protein sequence ID" value="GMT22954.1"/>
    <property type="molecule type" value="Genomic_DNA"/>
</dbReference>
<protein>
    <recommendedName>
        <fullName evidence="7">ABC transporter ATP-binding protein</fullName>
    </recommendedName>
</protein>
<keyword evidence="1 4" id="KW-0812">Transmembrane</keyword>
<feature type="transmembrane region" description="Helical" evidence="4">
    <location>
        <begin position="25"/>
        <end position="49"/>
    </location>
</feature>